<comment type="caution">
    <text evidence="4">The sequence shown here is derived from an EMBL/GenBank/DDBJ whole genome shotgun (WGS) entry which is preliminary data.</text>
</comment>
<evidence type="ECO:0000259" key="3">
    <source>
        <dbReference type="Pfam" id="PF01326"/>
    </source>
</evidence>
<dbReference type="Pfam" id="PF00391">
    <property type="entry name" value="PEP-utilizers"/>
    <property type="match status" value="1"/>
</dbReference>
<gene>
    <name evidence="4" type="ORF">ACJMK2_043625</name>
</gene>
<reference evidence="4 5" key="1">
    <citation type="submission" date="2024-11" db="EMBL/GenBank/DDBJ databases">
        <title>Chromosome-level genome assembly of the freshwater bivalve Anodonta woodiana.</title>
        <authorList>
            <person name="Chen X."/>
        </authorList>
    </citation>
    <scope>NUCLEOTIDE SEQUENCE [LARGE SCALE GENOMIC DNA]</scope>
    <source>
        <strain evidence="4">MN2024</strain>
        <tissue evidence="4">Gills</tissue>
    </source>
</reference>
<dbReference type="EMBL" id="JBJQND010000009">
    <property type="protein sequence ID" value="KAL3866318.1"/>
    <property type="molecule type" value="Genomic_DNA"/>
</dbReference>
<dbReference type="Gene3D" id="3.30.470.20">
    <property type="entry name" value="ATP-grasp fold, B domain"/>
    <property type="match status" value="1"/>
</dbReference>
<comment type="similarity">
    <text evidence="1">Belongs to the PEP-utilizing enzyme family.</text>
</comment>
<keyword evidence="5" id="KW-1185">Reference proteome</keyword>
<name>A0ABD3W0B5_SINWO</name>
<dbReference type="Gene3D" id="3.30.1490.20">
    <property type="entry name" value="ATP-grasp fold, A domain"/>
    <property type="match status" value="1"/>
</dbReference>
<protein>
    <recommendedName>
        <fullName evidence="6">Phosphoenolpyruvate synthase</fullName>
    </recommendedName>
</protein>
<evidence type="ECO:0000313" key="4">
    <source>
        <dbReference type="EMBL" id="KAL3866318.1"/>
    </source>
</evidence>
<dbReference type="InterPro" id="IPR051549">
    <property type="entry name" value="PEP_Utilizing_Enz"/>
</dbReference>
<feature type="domain" description="PEP-utilising enzyme mobile" evidence="2">
    <location>
        <begin position="1164"/>
        <end position="1235"/>
    </location>
</feature>
<evidence type="ECO:0000259" key="2">
    <source>
        <dbReference type="Pfam" id="PF00391"/>
    </source>
</evidence>
<dbReference type="PANTHER" id="PTHR43615">
    <property type="entry name" value="PHOSPHOENOLPYRUVATE SYNTHASE-RELATED"/>
    <property type="match status" value="1"/>
</dbReference>
<organism evidence="4 5">
    <name type="scientific">Sinanodonta woodiana</name>
    <name type="common">Chinese pond mussel</name>
    <name type="synonym">Anodonta woodiana</name>
    <dbReference type="NCBI Taxonomy" id="1069815"/>
    <lineage>
        <taxon>Eukaryota</taxon>
        <taxon>Metazoa</taxon>
        <taxon>Spiralia</taxon>
        <taxon>Lophotrochozoa</taxon>
        <taxon>Mollusca</taxon>
        <taxon>Bivalvia</taxon>
        <taxon>Autobranchia</taxon>
        <taxon>Heteroconchia</taxon>
        <taxon>Palaeoheterodonta</taxon>
        <taxon>Unionida</taxon>
        <taxon>Unionoidea</taxon>
        <taxon>Unionidae</taxon>
        <taxon>Unioninae</taxon>
        <taxon>Sinanodonta</taxon>
    </lineage>
</organism>
<dbReference type="Proteomes" id="UP001634394">
    <property type="component" value="Unassembled WGS sequence"/>
</dbReference>
<dbReference type="Pfam" id="PF01326">
    <property type="entry name" value="PPDK_N"/>
    <property type="match status" value="1"/>
</dbReference>
<dbReference type="InterPro" id="IPR036637">
    <property type="entry name" value="Phosphohistidine_dom_sf"/>
</dbReference>
<dbReference type="InterPro" id="IPR008279">
    <property type="entry name" value="PEP-util_enz_mobile_dom"/>
</dbReference>
<accession>A0ABD3W0B5</accession>
<dbReference type="InterPro" id="IPR002192">
    <property type="entry name" value="PPDK_AMP/ATP-bd"/>
</dbReference>
<dbReference type="Gene3D" id="3.50.30.10">
    <property type="entry name" value="Phosphohistidine domain"/>
    <property type="match status" value="1"/>
</dbReference>
<dbReference type="InterPro" id="IPR013815">
    <property type="entry name" value="ATP_grasp_subdomain_1"/>
</dbReference>
<evidence type="ECO:0000256" key="1">
    <source>
        <dbReference type="ARBA" id="ARBA00007837"/>
    </source>
</evidence>
<evidence type="ECO:0008006" key="6">
    <source>
        <dbReference type="Google" id="ProtNLM"/>
    </source>
</evidence>
<dbReference type="PANTHER" id="PTHR43615:SF1">
    <property type="entry name" value="PPDK_N DOMAIN-CONTAINING PROTEIN"/>
    <property type="match status" value="1"/>
</dbReference>
<feature type="domain" description="Pyruvate phosphate dikinase AMP/ATP-binding" evidence="3">
    <location>
        <begin position="376"/>
        <end position="682"/>
    </location>
</feature>
<proteinExistence type="inferred from homology"/>
<dbReference type="SUPFAM" id="SSF52009">
    <property type="entry name" value="Phosphohistidine domain"/>
    <property type="match status" value="1"/>
</dbReference>
<dbReference type="AlphaFoldDB" id="A0ABD3W0B5"/>
<sequence length="1248" mass="141107">MHRSKWRTNFIKFLLKGKPRIATKGFCTVPEEIDLIDKLDETLMDGIGFYGFNEDGTMITFYQLKVANVKKNRLTFRNSSEEVYVWEDDVIEQKTINKMFTGKMNLTVLEPLRKWRISFQGFMKSVTGDEKSIYANISLLWQCSSDPFECLLNSSLWSFAKFSADRRMAYNKLKKLITGQSFRFDQWGGLCGTLDFDQSGENFFRFTSTRSRLFSKISDIDRKTQTIHYIKMKDRCWTLMLIKDYLYDFKTLSGYIAYPNGEIWPLSFKDGGSNTNVHNPVLKETAFTQDGDCKALNISSQLDSKNVEKALAGKQFQTYYVNDEAAFGCYVIEETKRIVFKMNIETSGVHTYIYDDVLLNIPLAISLKDSLSIRPDLVGGKGASLSKLLAMEDDLGVIIPMGFCVTTKAYIEHIRENKELTLSIESIHYCIRNKQIDQLSKCCDNATLTMAQTRMSDATQAILIDQLHTHFGREYENEILAVRSSAVGEDGLELSSAGQMETILNVKGYDSMIQAIIQCWASSLSFNIVEYRRQYGQRLVEPMAVVVQKMIKSEVSGVLFTADPLTNKGSTIVINAFPGLGEAVVSGKSNVDTIFITRTFDQHLDIRERSSAENRRGSDKCTSEQDMSLKDEMVLKICQAAVLIEAQFGGHMDIEWAVAEGSIYIFQARPIVSVNGETDEELIHEFDTPLTDCKACITSGNIGEMLPGITTPLTIDLFGRAVDLAVKKMNECEFAFRYSTYASMLICTFYYRMFINLSVLSSSSINSLVLRKNTVEMFIMGEIIQENSIKNLVSFCGRKLSLLSRFTGFIKARFETWRAEKILRYYEKMLQDCTMIHHSTDLNDVMEDIDSKHEHYFKVWDATVYQNVQSGIGSAILMSVLCGKSDKITLDVSADLASLLSGCKNVYSADVPAALADLAKIIDKSNQKDYFLSLPDEEGHAFLISSEILGEKYRSFLDRHGHRCVREAEFLELSWAIDPTKLIRCLKALISQGLVNIQKEPQDIKEIVENLRSPLTSFQKLLFRSFLVSLARQGVAKREWGKSLSIKMGDVLKQAYWKLADLMVQESRLPEQDLLFYLTHREIKTLIETRSPDLVRKSRKRRNISQTLKLYSFKKVNFGTPIPLTMNVDISGSSTFEGQGMPVSRGIVTGRACVIKDINEVVQIQKGDILICLFTDVGWTPYFPLLSGLVTEIGGLLSHGAVVAREYGLPCIVCMSNATKLFKTGDIVKLNATDGKLCKIEIEFKNSK</sequence>
<dbReference type="SUPFAM" id="SSF56059">
    <property type="entry name" value="Glutathione synthetase ATP-binding domain-like"/>
    <property type="match status" value="1"/>
</dbReference>
<evidence type="ECO:0000313" key="5">
    <source>
        <dbReference type="Proteomes" id="UP001634394"/>
    </source>
</evidence>